<evidence type="ECO:0000256" key="3">
    <source>
        <dbReference type="ARBA" id="ARBA00022898"/>
    </source>
</evidence>
<feature type="active site" description="Proton donor" evidence="5">
    <location>
        <position position="309"/>
    </location>
</feature>
<dbReference type="GO" id="GO:0033387">
    <property type="term" value="P:putrescine biosynthetic process from arginine, via ornithine"/>
    <property type="evidence" value="ECO:0007669"/>
    <property type="project" value="TreeGrafter"/>
</dbReference>
<dbReference type="Gene3D" id="2.40.37.10">
    <property type="entry name" value="Lyase, Ornithine Decarboxylase, Chain A, domain 1"/>
    <property type="match status" value="1"/>
</dbReference>
<dbReference type="Gene3D" id="3.20.20.10">
    <property type="entry name" value="Alanine racemase"/>
    <property type="match status" value="1"/>
</dbReference>
<dbReference type="InterPro" id="IPR022644">
    <property type="entry name" value="De-COase2_N"/>
</dbReference>
<sequence length="358" mass="37354">MQTPFLTLDPAEVEAAYRRFTAALPDVVVCYAMKCQPHPAVLRRLAALGSSFEVASAAELDALVAIGVDPAGLLFSHPVKPPAHIAHAYAAGLRAFAADSVLELDKLAAHAPGSRVYLRMAGPASASVVASEGKFGVSPATAADLLRAAADRGLAPYGLTFHVGSQMLDPEPWVLAIKEAGAVMAGLAEDGIRLGMLDIGGGFPVPYATPVPPIGAFAARIRAALAESLPYDVAVVAEPGRYLAAAAGTLTATVVGVAERPGGTWLHLDAGAFHGLIEALETGNTLRFPVTDSRDSPRRRRYHLTGPSCDSQDTIQYDEPLSADLTVGDRVYFGAAGAYTTAYSRDFNGLPAPTVHCR</sequence>
<accession>A0A8J3BCG9</accession>
<feature type="domain" description="Orn/DAP/Arg decarboxylase 2 N-terminal" evidence="6">
    <location>
        <begin position="11"/>
        <end position="245"/>
    </location>
</feature>
<evidence type="ECO:0000256" key="5">
    <source>
        <dbReference type="PIRSR" id="PIRSR600183-50"/>
    </source>
</evidence>
<dbReference type="FunFam" id="3.20.20.10:FF:000008">
    <property type="entry name" value="Ornithine decarboxylase"/>
    <property type="match status" value="1"/>
</dbReference>
<dbReference type="EMBL" id="BMQB01000005">
    <property type="protein sequence ID" value="GGJ94373.1"/>
    <property type="molecule type" value="Genomic_DNA"/>
</dbReference>
<dbReference type="CDD" id="cd00622">
    <property type="entry name" value="PLPDE_III_ODC"/>
    <property type="match status" value="1"/>
</dbReference>
<keyword evidence="3 5" id="KW-0663">Pyridoxal phosphate</keyword>
<dbReference type="PANTHER" id="PTHR11482">
    <property type="entry name" value="ARGININE/DIAMINOPIMELATE/ORNITHINE DECARBOXYLASE"/>
    <property type="match status" value="1"/>
</dbReference>
<comment type="caution">
    <text evidence="7">The sequence shown here is derived from an EMBL/GenBank/DDBJ whole genome shotgun (WGS) entry which is preliminary data.</text>
</comment>
<dbReference type="AlphaFoldDB" id="A0A8J3BCG9"/>
<reference evidence="7" key="1">
    <citation type="journal article" date="2014" name="Int. J. Syst. Evol. Microbiol.">
        <title>Complete genome sequence of Corynebacterium casei LMG S-19264T (=DSM 44701T), isolated from a smear-ripened cheese.</title>
        <authorList>
            <consortium name="US DOE Joint Genome Institute (JGI-PGF)"/>
            <person name="Walter F."/>
            <person name="Albersmeier A."/>
            <person name="Kalinowski J."/>
            <person name="Ruckert C."/>
        </authorList>
    </citation>
    <scope>NUCLEOTIDE SEQUENCE</scope>
    <source>
        <strain evidence="7">JCM 3090</strain>
    </source>
</reference>
<evidence type="ECO:0000256" key="4">
    <source>
        <dbReference type="ARBA" id="ARBA00023239"/>
    </source>
</evidence>
<gene>
    <name evidence="7" type="ORF">GCM10010123_25270</name>
</gene>
<evidence type="ECO:0000313" key="8">
    <source>
        <dbReference type="Proteomes" id="UP000649739"/>
    </source>
</evidence>
<dbReference type="GO" id="GO:0005737">
    <property type="term" value="C:cytoplasm"/>
    <property type="evidence" value="ECO:0007669"/>
    <property type="project" value="TreeGrafter"/>
</dbReference>
<reference evidence="7" key="2">
    <citation type="submission" date="2020-09" db="EMBL/GenBank/DDBJ databases">
        <authorList>
            <person name="Sun Q."/>
            <person name="Ohkuma M."/>
        </authorList>
    </citation>
    <scope>NUCLEOTIDE SEQUENCE</scope>
    <source>
        <strain evidence="7">JCM 3090</strain>
    </source>
</reference>
<dbReference type="Proteomes" id="UP000649739">
    <property type="component" value="Unassembled WGS sequence"/>
</dbReference>
<dbReference type="SUPFAM" id="SSF50621">
    <property type="entry name" value="Alanine racemase C-terminal domain-like"/>
    <property type="match status" value="1"/>
</dbReference>
<evidence type="ECO:0000259" key="6">
    <source>
        <dbReference type="Pfam" id="PF02784"/>
    </source>
</evidence>
<comment type="similarity">
    <text evidence="2">Belongs to the Orn/Lys/Arg decarboxylase class-II family.</text>
</comment>
<dbReference type="InterPro" id="IPR002433">
    <property type="entry name" value="Orn_de-COase"/>
</dbReference>
<dbReference type="SUPFAM" id="SSF51419">
    <property type="entry name" value="PLP-binding barrel"/>
    <property type="match status" value="1"/>
</dbReference>
<dbReference type="InterPro" id="IPR000183">
    <property type="entry name" value="Orn/DAP/Arg_de-COase"/>
</dbReference>
<evidence type="ECO:0000256" key="2">
    <source>
        <dbReference type="ARBA" id="ARBA00008872"/>
    </source>
</evidence>
<dbReference type="Pfam" id="PF02784">
    <property type="entry name" value="Orn_Arg_deC_N"/>
    <property type="match status" value="1"/>
</dbReference>
<dbReference type="PANTHER" id="PTHR11482:SF6">
    <property type="entry name" value="ORNITHINE DECARBOXYLASE 1-RELATED"/>
    <property type="match status" value="1"/>
</dbReference>
<organism evidence="7 8">
    <name type="scientific">Pilimelia anulata</name>
    <dbReference type="NCBI Taxonomy" id="53371"/>
    <lineage>
        <taxon>Bacteria</taxon>
        <taxon>Bacillati</taxon>
        <taxon>Actinomycetota</taxon>
        <taxon>Actinomycetes</taxon>
        <taxon>Micromonosporales</taxon>
        <taxon>Micromonosporaceae</taxon>
        <taxon>Pilimelia</taxon>
    </lineage>
</organism>
<dbReference type="GO" id="GO:0004586">
    <property type="term" value="F:ornithine decarboxylase activity"/>
    <property type="evidence" value="ECO:0007669"/>
    <property type="project" value="TreeGrafter"/>
</dbReference>
<dbReference type="PRINTS" id="PR01182">
    <property type="entry name" value="ORNDCRBXLASE"/>
</dbReference>
<proteinExistence type="inferred from homology"/>
<name>A0A8J3BCG9_9ACTN</name>
<dbReference type="RefSeq" id="WP_189170324.1">
    <property type="nucleotide sequence ID" value="NZ_BMQB01000005.1"/>
</dbReference>
<keyword evidence="4" id="KW-0456">Lyase</keyword>
<evidence type="ECO:0000313" key="7">
    <source>
        <dbReference type="EMBL" id="GGJ94373.1"/>
    </source>
</evidence>
<protein>
    <submittedName>
        <fullName evidence="7">Ornithine decarboxylase</fullName>
    </submittedName>
</protein>
<feature type="modified residue" description="N6-(pyridoxal phosphate)lysine" evidence="5">
    <location>
        <position position="34"/>
    </location>
</feature>
<evidence type="ECO:0000256" key="1">
    <source>
        <dbReference type="ARBA" id="ARBA00001933"/>
    </source>
</evidence>
<dbReference type="InterPro" id="IPR009006">
    <property type="entry name" value="Ala_racemase/Decarboxylase_C"/>
</dbReference>
<dbReference type="PRINTS" id="PR01179">
    <property type="entry name" value="ODADCRBXLASE"/>
</dbReference>
<comment type="cofactor">
    <cofactor evidence="1 5">
        <name>pyridoxal 5'-phosphate</name>
        <dbReference type="ChEBI" id="CHEBI:597326"/>
    </cofactor>
</comment>
<keyword evidence="8" id="KW-1185">Reference proteome</keyword>
<dbReference type="InterPro" id="IPR029066">
    <property type="entry name" value="PLP-binding_barrel"/>
</dbReference>